<dbReference type="EMBL" id="UYRT01010041">
    <property type="protein sequence ID" value="VDK48500.1"/>
    <property type="molecule type" value="Genomic_DNA"/>
</dbReference>
<dbReference type="GO" id="GO:0030182">
    <property type="term" value="P:neuron differentiation"/>
    <property type="evidence" value="ECO:0007669"/>
    <property type="project" value="TreeGrafter"/>
</dbReference>
<evidence type="ECO:0000313" key="7">
    <source>
        <dbReference type="Proteomes" id="UP000271098"/>
    </source>
</evidence>
<dbReference type="PANTHER" id="PTHR10270:SF323">
    <property type="entry name" value="TRANSCRIPTION FACTOR SOX-14-RELATED"/>
    <property type="match status" value="1"/>
</dbReference>
<proteinExistence type="predicted"/>
<gene>
    <name evidence="6" type="ORF">GPUH_LOCUS4990</name>
</gene>
<dbReference type="GO" id="GO:0007420">
    <property type="term" value="P:brain development"/>
    <property type="evidence" value="ECO:0007669"/>
    <property type="project" value="TreeGrafter"/>
</dbReference>
<accession>A0A3P6QY73</accession>
<reference evidence="6 7" key="1">
    <citation type="submission" date="2018-11" db="EMBL/GenBank/DDBJ databases">
        <authorList>
            <consortium name="Pathogen Informatics"/>
        </authorList>
    </citation>
    <scope>NUCLEOTIDE SEQUENCE [LARGE SCALE GENOMIC DNA]</scope>
</reference>
<keyword evidence="4" id="KW-0732">Signal</keyword>
<dbReference type="GO" id="GO:0000122">
    <property type="term" value="P:negative regulation of transcription by RNA polymerase II"/>
    <property type="evidence" value="ECO:0007669"/>
    <property type="project" value="TreeGrafter"/>
</dbReference>
<dbReference type="PROSITE" id="PS50118">
    <property type="entry name" value="HMG_BOX_2"/>
    <property type="match status" value="1"/>
</dbReference>
<evidence type="ECO:0000313" key="6">
    <source>
        <dbReference type="EMBL" id="VDK48500.1"/>
    </source>
</evidence>
<dbReference type="Proteomes" id="UP000271098">
    <property type="component" value="Unassembled WGS sequence"/>
</dbReference>
<dbReference type="InterPro" id="IPR036910">
    <property type="entry name" value="HMG_box_dom_sf"/>
</dbReference>
<organism evidence="6 7">
    <name type="scientific">Gongylonema pulchrum</name>
    <dbReference type="NCBI Taxonomy" id="637853"/>
    <lineage>
        <taxon>Eukaryota</taxon>
        <taxon>Metazoa</taxon>
        <taxon>Ecdysozoa</taxon>
        <taxon>Nematoda</taxon>
        <taxon>Chromadorea</taxon>
        <taxon>Rhabditida</taxon>
        <taxon>Spirurina</taxon>
        <taxon>Spiruromorpha</taxon>
        <taxon>Spiruroidea</taxon>
        <taxon>Gongylonematidae</taxon>
        <taxon>Gongylonema</taxon>
    </lineage>
</organism>
<feature type="DNA-binding region" description="HMG box" evidence="2">
    <location>
        <begin position="9"/>
        <end position="44"/>
    </location>
</feature>
<evidence type="ECO:0000256" key="4">
    <source>
        <dbReference type="SAM" id="SignalP"/>
    </source>
</evidence>
<evidence type="ECO:0000256" key="1">
    <source>
        <dbReference type="ARBA" id="ARBA00023125"/>
    </source>
</evidence>
<dbReference type="InterPro" id="IPR050140">
    <property type="entry name" value="SRY-related_HMG-box_TF-like"/>
</dbReference>
<dbReference type="GO" id="GO:0005634">
    <property type="term" value="C:nucleus"/>
    <property type="evidence" value="ECO:0007669"/>
    <property type="project" value="UniProtKB-UniRule"/>
</dbReference>
<dbReference type="Pfam" id="PF00505">
    <property type="entry name" value="HMG_box"/>
    <property type="match status" value="1"/>
</dbReference>
<protein>
    <recommendedName>
        <fullName evidence="5">HMG box domain-containing protein</fullName>
    </recommendedName>
</protein>
<dbReference type="GO" id="GO:0000978">
    <property type="term" value="F:RNA polymerase II cis-regulatory region sequence-specific DNA binding"/>
    <property type="evidence" value="ECO:0007669"/>
    <property type="project" value="TreeGrafter"/>
</dbReference>
<dbReference type="GO" id="GO:0001228">
    <property type="term" value="F:DNA-binding transcription activator activity, RNA polymerase II-specific"/>
    <property type="evidence" value="ECO:0007669"/>
    <property type="project" value="TreeGrafter"/>
</dbReference>
<keyword evidence="1 2" id="KW-0238">DNA-binding</keyword>
<dbReference type="InterPro" id="IPR009071">
    <property type="entry name" value="HMG_box_dom"/>
</dbReference>
<feature type="signal peptide" evidence="4">
    <location>
        <begin position="1"/>
        <end position="20"/>
    </location>
</feature>
<keyword evidence="7" id="KW-1185">Reference proteome</keyword>
<evidence type="ECO:0000256" key="3">
    <source>
        <dbReference type="SAM" id="MobiDB-lite"/>
    </source>
</evidence>
<dbReference type="AlphaFoldDB" id="A0A3P6QY73"/>
<dbReference type="SUPFAM" id="SSF47095">
    <property type="entry name" value="HMG-box"/>
    <property type="match status" value="1"/>
</dbReference>
<feature type="chain" id="PRO_5018067297" description="HMG box domain-containing protein" evidence="4">
    <location>
        <begin position="21"/>
        <end position="100"/>
    </location>
</feature>
<keyword evidence="2" id="KW-0539">Nucleus</keyword>
<dbReference type="PANTHER" id="PTHR10270">
    <property type="entry name" value="SOX TRANSCRIPTION FACTOR"/>
    <property type="match status" value="1"/>
</dbReference>
<evidence type="ECO:0000259" key="5">
    <source>
        <dbReference type="PROSITE" id="PS50118"/>
    </source>
</evidence>
<name>A0A3P6QY73_9BILA</name>
<feature type="domain" description="HMG box" evidence="5">
    <location>
        <begin position="9"/>
        <end position="44"/>
    </location>
</feature>
<feature type="region of interest" description="Disordered" evidence="3">
    <location>
        <begin position="43"/>
        <end position="66"/>
    </location>
</feature>
<sequence length="100" mass="11130">MLPLILLLQLGLQWRQLSDSEKAPYIAEAERLRVMHMKEYPDYKYKPRKKPKKGAEGQNTVNGCSNIAGHASRQSDIATSGVAGGRAKALKRYVGFSRLA</sequence>
<evidence type="ECO:0000256" key="2">
    <source>
        <dbReference type="PROSITE-ProRule" id="PRU00267"/>
    </source>
</evidence>
<dbReference type="Gene3D" id="1.10.30.10">
    <property type="entry name" value="High mobility group box domain"/>
    <property type="match status" value="1"/>
</dbReference>